<feature type="transmembrane region" description="Helical" evidence="7">
    <location>
        <begin position="306"/>
        <end position="330"/>
    </location>
</feature>
<dbReference type="InterPro" id="IPR017800">
    <property type="entry name" value="ADOP"/>
</dbReference>
<evidence type="ECO:0000256" key="4">
    <source>
        <dbReference type="ARBA" id="ARBA00022989"/>
    </source>
</evidence>
<dbReference type="Pfam" id="PF12704">
    <property type="entry name" value="MacB_PCD"/>
    <property type="match status" value="2"/>
</dbReference>
<dbReference type="GO" id="GO:0005886">
    <property type="term" value="C:plasma membrane"/>
    <property type="evidence" value="ECO:0007669"/>
    <property type="project" value="UniProtKB-SubCell"/>
</dbReference>
<feature type="transmembrane region" description="Helical" evidence="7">
    <location>
        <begin position="21"/>
        <end position="43"/>
    </location>
</feature>
<comment type="subcellular location">
    <subcellularLocation>
        <location evidence="1">Cell membrane</location>
        <topology evidence="1">Multi-pass membrane protein</topology>
    </subcellularLocation>
</comment>
<feature type="domain" description="MacB-like periplasmic core" evidence="9">
    <location>
        <begin position="457"/>
        <end position="683"/>
    </location>
</feature>
<evidence type="ECO:0000256" key="6">
    <source>
        <dbReference type="ARBA" id="ARBA00038076"/>
    </source>
</evidence>
<feature type="domain" description="ABC3 transporter permease C-terminal" evidence="8">
    <location>
        <begin position="312"/>
        <end position="427"/>
    </location>
</feature>
<keyword evidence="5 7" id="KW-0472">Membrane</keyword>
<proteinExistence type="inferred from homology"/>
<feature type="domain" description="ABC3 transporter permease C-terminal" evidence="8">
    <location>
        <begin position="717"/>
        <end position="830"/>
    </location>
</feature>
<feature type="transmembrane region" description="Helical" evidence="7">
    <location>
        <begin position="403"/>
        <end position="426"/>
    </location>
</feature>
<dbReference type="RefSeq" id="WP_183977070.1">
    <property type="nucleotide sequence ID" value="NZ_JACHEB010000005.1"/>
</dbReference>
<dbReference type="Proteomes" id="UP000535182">
    <property type="component" value="Unassembled WGS sequence"/>
</dbReference>
<dbReference type="EMBL" id="JACHEB010000005">
    <property type="protein sequence ID" value="MBB5328996.1"/>
    <property type="molecule type" value="Genomic_DNA"/>
</dbReference>
<dbReference type="InterPro" id="IPR025857">
    <property type="entry name" value="MacB_PCD"/>
</dbReference>
<feature type="transmembrane region" description="Helical" evidence="7">
    <location>
        <begin position="360"/>
        <end position="383"/>
    </location>
</feature>
<feature type="domain" description="MacB-like periplasmic core" evidence="9">
    <location>
        <begin position="24"/>
        <end position="255"/>
    </location>
</feature>
<evidence type="ECO:0000256" key="1">
    <source>
        <dbReference type="ARBA" id="ARBA00004651"/>
    </source>
</evidence>
<dbReference type="GO" id="GO:0022857">
    <property type="term" value="F:transmembrane transporter activity"/>
    <property type="evidence" value="ECO:0007669"/>
    <property type="project" value="TreeGrafter"/>
</dbReference>
<keyword evidence="11" id="KW-1185">Reference proteome</keyword>
<organism evidence="10 11">
    <name type="scientific">Tunturiibacter gelidiferens</name>
    <dbReference type="NCBI Taxonomy" id="3069689"/>
    <lineage>
        <taxon>Bacteria</taxon>
        <taxon>Pseudomonadati</taxon>
        <taxon>Acidobacteriota</taxon>
        <taxon>Terriglobia</taxon>
        <taxon>Terriglobales</taxon>
        <taxon>Acidobacteriaceae</taxon>
        <taxon>Tunturiibacter</taxon>
    </lineage>
</organism>
<dbReference type="PANTHER" id="PTHR30572:SF4">
    <property type="entry name" value="ABC TRANSPORTER PERMEASE YTRF"/>
    <property type="match status" value="1"/>
</dbReference>
<gene>
    <name evidence="10" type="ORF">HDF14_002612</name>
</gene>
<evidence type="ECO:0000256" key="3">
    <source>
        <dbReference type="ARBA" id="ARBA00022692"/>
    </source>
</evidence>
<evidence type="ECO:0000256" key="5">
    <source>
        <dbReference type="ARBA" id="ARBA00023136"/>
    </source>
</evidence>
<dbReference type="InterPro" id="IPR050250">
    <property type="entry name" value="Macrolide_Exporter_MacB"/>
</dbReference>
<evidence type="ECO:0000259" key="8">
    <source>
        <dbReference type="Pfam" id="PF02687"/>
    </source>
</evidence>
<feature type="transmembrane region" description="Helical" evidence="7">
    <location>
        <begin position="766"/>
        <end position="788"/>
    </location>
</feature>
<keyword evidence="2" id="KW-1003">Cell membrane</keyword>
<feature type="transmembrane region" description="Helical" evidence="7">
    <location>
        <begin position="800"/>
        <end position="820"/>
    </location>
</feature>
<evidence type="ECO:0000259" key="9">
    <source>
        <dbReference type="Pfam" id="PF12704"/>
    </source>
</evidence>
<keyword evidence="3 7" id="KW-0812">Transmembrane</keyword>
<dbReference type="PANTHER" id="PTHR30572">
    <property type="entry name" value="MEMBRANE COMPONENT OF TRANSPORTER-RELATED"/>
    <property type="match status" value="1"/>
</dbReference>
<dbReference type="Pfam" id="PF02687">
    <property type="entry name" value="FtsX"/>
    <property type="match status" value="2"/>
</dbReference>
<sequence length="837" mass="89988">MNSLMQDLRFSLRQIRRSPGFMMTAVLTLALGVGANTAIFSLLDQALLRSLPVREPDQLAVLSGTGKAWAGHTSDHGSGPEQSFSYPMYRDLRDKGTAVFDGLIATAPVNVGITRNKVSELLDGEIVSGNYFSVLGVKSAQGRLLTASDDTVPGSNPVVVLSYPYWQTHMGSDTRVVGETISINGTPFEIAGVVAPGFQSAVWGQMPNVFVPVSMLEQVIPGRGKRLQDHTDRWMNIIGRLKPGETPQHAQMAIAPLWHALRAEELKAIGTKPQRFVDEYLTRSQLLVAPGARGLSYSRESLQKPLYAVMGMAFLVLLIAAVNVASLLLVRSAARVREFSLRYALGANARRVVQQLLLEGLLIGIAGGAAGLLIARPCLRLLVQRLSTDELSAFSTTLDGRLLAFNFAVAVAVSVLFSLAPGMQLLRPDIVNSLKQQTTTATGGTLNFRRLIVSLQVGLSVLLLVGSGLFVRTMQNLRHVDTGINTSHLITFHVDPQLSGYAKEKIPALHQQILDTMATLPGVQAVGATTDQELGDMGHTGDATVEGYTAPPDEDFPIEIPYISANFFHAMQEPLLAGRTFTEDDDATHPLVGIVNESFAKHYFTSPAAAVGRRVVGGDGKPGEYMTIVGVTRDAKHANLRDAVVPTLFSPLKQCKFAGQLYLYLRTATPPEQSFATVRQAMKQIDPGLAVDELRTMDEQIDTTLSNERMIELLAISFGLLATMLAGVGLYGVLAFSTAQRTREIGIRIALGSSRLRVSRLVLTDVLRLAGIGIVLAIPCSVLLARLLRSQLFGVSSADPLTLAGVVLLVAVVAVVAAIVPARRASSVDPTTALRAE</sequence>
<evidence type="ECO:0000313" key="11">
    <source>
        <dbReference type="Proteomes" id="UP000535182"/>
    </source>
</evidence>
<keyword evidence="4 7" id="KW-1133">Transmembrane helix</keyword>
<comment type="caution">
    <text evidence="10">The sequence shown here is derived from an EMBL/GenBank/DDBJ whole genome shotgun (WGS) entry which is preliminary data.</text>
</comment>
<accession>A0A9X0QEK9</accession>
<dbReference type="NCBIfam" id="TIGR03434">
    <property type="entry name" value="ADOP"/>
    <property type="match status" value="1"/>
</dbReference>
<feature type="transmembrane region" description="Helical" evidence="7">
    <location>
        <begin position="451"/>
        <end position="471"/>
    </location>
</feature>
<evidence type="ECO:0000256" key="7">
    <source>
        <dbReference type="SAM" id="Phobius"/>
    </source>
</evidence>
<comment type="similarity">
    <text evidence="6">Belongs to the ABC-4 integral membrane protein family.</text>
</comment>
<evidence type="ECO:0000313" key="10">
    <source>
        <dbReference type="EMBL" id="MBB5328996.1"/>
    </source>
</evidence>
<protein>
    <submittedName>
        <fullName evidence="10">Permease</fullName>
    </submittedName>
</protein>
<name>A0A9X0QEK9_9BACT</name>
<feature type="transmembrane region" description="Helical" evidence="7">
    <location>
        <begin position="713"/>
        <end position="734"/>
    </location>
</feature>
<dbReference type="InterPro" id="IPR003838">
    <property type="entry name" value="ABC3_permease_C"/>
</dbReference>
<evidence type="ECO:0000256" key="2">
    <source>
        <dbReference type="ARBA" id="ARBA00022475"/>
    </source>
</evidence>
<reference evidence="10 11" key="1">
    <citation type="submission" date="2020-08" db="EMBL/GenBank/DDBJ databases">
        <title>Genomic Encyclopedia of Type Strains, Phase IV (KMG-V): Genome sequencing to study the core and pangenomes of soil and plant-associated prokaryotes.</title>
        <authorList>
            <person name="Whitman W."/>
        </authorList>
    </citation>
    <scope>NUCLEOTIDE SEQUENCE [LARGE SCALE GENOMIC DNA]</scope>
    <source>
        <strain evidence="10 11">X5P2</strain>
    </source>
</reference>
<dbReference type="AlphaFoldDB" id="A0A9X0QEK9"/>